<dbReference type="OrthoDB" id="5086884at2759"/>
<feature type="transmembrane region" description="Helical" evidence="7">
    <location>
        <begin position="268"/>
        <end position="290"/>
    </location>
</feature>
<feature type="transmembrane region" description="Helical" evidence="7">
    <location>
        <begin position="158"/>
        <end position="178"/>
    </location>
</feature>
<dbReference type="SUPFAM" id="SSF103473">
    <property type="entry name" value="MFS general substrate transporter"/>
    <property type="match status" value="1"/>
</dbReference>
<evidence type="ECO:0000256" key="5">
    <source>
        <dbReference type="ARBA" id="ARBA00022989"/>
    </source>
</evidence>
<evidence type="ECO:0000256" key="7">
    <source>
        <dbReference type="SAM" id="Phobius"/>
    </source>
</evidence>
<feature type="domain" description="Major facilitator superfamily (MFS) profile" evidence="8">
    <location>
        <begin position="25"/>
        <end position="490"/>
    </location>
</feature>
<feature type="transmembrane region" description="Helical" evidence="7">
    <location>
        <begin position="310"/>
        <end position="329"/>
    </location>
</feature>
<keyword evidence="6 7" id="KW-0472">Membrane</keyword>
<proteinExistence type="inferred from homology"/>
<keyword evidence="3" id="KW-0813">Transport</keyword>
<dbReference type="PROSITE" id="PS50850">
    <property type="entry name" value="MFS"/>
    <property type="match status" value="1"/>
</dbReference>
<dbReference type="InterPro" id="IPR011701">
    <property type="entry name" value="MFS"/>
</dbReference>
<feature type="transmembrane region" description="Helical" evidence="7">
    <location>
        <begin position="426"/>
        <end position="450"/>
    </location>
</feature>
<reference evidence="9" key="1">
    <citation type="submission" date="2021-02" db="EMBL/GenBank/DDBJ databases">
        <title>Genome sequence Cadophora malorum strain M34.</title>
        <authorList>
            <person name="Stefanovic E."/>
            <person name="Vu D."/>
            <person name="Scully C."/>
            <person name="Dijksterhuis J."/>
            <person name="Roader J."/>
            <person name="Houbraken J."/>
        </authorList>
    </citation>
    <scope>NUCLEOTIDE SEQUENCE</scope>
    <source>
        <strain evidence="9">M34</strain>
    </source>
</reference>
<gene>
    <name evidence="9" type="ORF">IFR04_015360</name>
</gene>
<evidence type="ECO:0000256" key="3">
    <source>
        <dbReference type="ARBA" id="ARBA00022448"/>
    </source>
</evidence>
<comment type="caution">
    <text evidence="9">The sequence shown here is derived from an EMBL/GenBank/DDBJ whole genome shotgun (WGS) entry which is preliminary data.</text>
</comment>
<dbReference type="Proteomes" id="UP000664132">
    <property type="component" value="Unassembled WGS sequence"/>
</dbReference>
<dbReference type="PANTHER" id="PTHR23506">
    <property type="entry name" value="GH10249P"/>
    <property type="match status" value="1"/>
</dbReference>
<keyword evidence="4 7" id="KW-0812">Transmembrane</keyword>
<protein>
    <recommendedName>
        <fullName evidence="8">Major facilitator superfamily (MFS) profile domain-containing protein</fullName>
    </recommendedName>
</protein>
<dbReference type="GO" id="GO:0016020">
    <property type="term" value="C:membrane"/>
    <property type="evidence" value="ECO:0007669"/>
    <property type="project" value="UniProtKB-SubCell"/>
</dbReference>
<evidence type="ECO:0000313" key="10">
    <source>
        <dbReference type="Proteomes" id="UP000664132"/>
    </source>
</evidence>
<dbReference type="GO" id="GO:0022857">
    <property type="term" value="F:transmembrane transporter activity"/>
    <property type="evidence" value="ECO:0007669"/>
    <property type="project" value="InterPro"/>
</dbReference>
<keyword evidence="10" id="KW-1185">Reference proteome</keyword>
<dbReference type="InterPro" id="IPR050930">
    <property type="entry name" value="MFS_Vesicular_Transporter"/>
</dbReference>
<evidence type="ECO:0000256" key="1">
    <source>
        <dbReference type="ARBA" id="ARBA00004141"/>
    </source>
</evidence>
<evidence type="ECO:0000256" key="4">
    <source>
        <dbReference type="ARBA" id="ARBA00022692"/>
    </source>
</evidence>
<feature type="transmembrane region" description="Helical" evidence="7">
    <location>
        <begin position="100"/>
        <end position="120"/>
    </location>
</feature>
<evidence type="ECO:0000256" key="2">
    <source>
        <dbReference type="ARBA" id="ARBA00006829"/>
    </source>
</evidence>
<feature type="transmembrane region" description="Helical" evidence="7">
    <location>
        <begin position="24"/>
        <end position="49"/>
    </location>
</feature>
<dbReference type="InterPro" id="IPR036259">
    <property type="entry name" value="MFS_trans_sf"/>
</dbReference>
<dbReference type="PANTHER" id="PTHR23506:SF35">
    <property type="entry name" value="MAJOR FACILITATOR SUPERFAMILY (MFS) PROFILE DOMAIN-CONTAINING PROTEIN-RELATED"/>
    <property type="match status" value="1"/>
</dbReference>
<feature type="transmembrane region" description="Helical" evidence="7">
    <location>
        <begin position="462"/>
        <end position="482"/>
    </location>
</feature>
<dbReference type="InterPro" id="IPR020846">
    <property type="entry name" value="MFS_dom"/>
</dbReference>
<sequence length="495" mass="53849">MSMAENTFTGKKEYRHRWRSSKHFITFAIGLTLFTEALLYGFIVPILPYMLENRLHLDPSKSQSYTSKLLTMNGLLQLLFAPITAHVADKFGRKRAQLLLALLISIVGTVFVAMSTAVWALYLGRALQAIAASSAWIVGFATLTAATGPKNQGTAMGIVLTFSASGMITGPTISGILLKFMGYWLTWIVPVVVLLVDVFARVLMIEPYADMDAAAHIDPNSAQETLNEDEEVTSLLESRATSYETIMPQVTPESNSEKQNSNFYRTMLVDGGVLTGLASCVLYSTILTSFENTLPLHTQRAFGWDSFPTSIMFFCLQIPSILLGPLCGWVRDRFGIRHPSVAGWAAMIPFLCLLGTPGNDWFPWAKASGPAITIMSLVTIGTLNNLVQGSGPMELSAAVRAYESSNPQVFGSKGAGSRVFALVETAFTLGMMLGPLISGSVVAMVGYFYMNVVLGMNNPSPIITSRIFVIRGIIAEILAYAVDFAAFKHLGILEN</sequence>
<evidence type="ECO:0000313" key="9">
    <source>
        <dbReference type="EMBL" id="KAG4411500.1"/>
    </source>
</evidence>
<comment type="subcellular location">
    <subcellularLocation>
        <location evidence="1">Membrane</location>
        <topology evidence="1">Multi-pass membrane protein</topology>
    </subcellularLocation>
</comment>
<feature type="transmembrane region" description="Helical" evidence="7">
    <location>
        <begin position="341"/>
        <end position="358"/>
    </location>
</feature>
<dbReference type="InterPro" id="IPR001958">
    <property type="entry name" value="Tet-R_TetA/multi-R_MdtG-like"/>
</dbReference>
<feature type="transmembrane region" description="Helical" evidence="7">
    <location>
        <begin position="126"/>
        <end position="146"/>
    </location>
</feature>
<keyword evidence="5 7" id="KW-1133">Transmembrane helix</keyword>
<dbReference type="Pfam" id="PF07690">
    <property type="entry name" value="MFS_1"/>
    <property type="match status" value="1"/>
</dbReference>
<name>A0A8H7T2Z6_9HELO</name>
<dbReference type="AlphaFoldDB" id="A0A8H7T2Z6"/>
<dbReference type="EMBL" id="JAFJYH010000468">
    <property type="protein sequence ID" value="KAG4411500.1"/>
    <property type="molecule type" value="Genomic_DNA"/>
</dbReference>
<evidence type="ECO:0000259" key="8">
    <source>
        <dbReference type="PROSITE" id="PS50850"/>
    </source>
</evidence>
<dbReference type="Gene3D" id="1.20.1250.20">
    <property type="entry name" value="MFS general substrate transporter like domains"/>
    <property type="match status" value="1"/>
</dbReference>
<feature type="transmembrane region" description="Helical" evidence="7">
    <location>
        <begin position="184"/>
        <end position="204"/>
    </location>
</feature>
<dbReference type="PRINTS" id="PR01035">
    <property type="entry name" value="TCRTETA"/>
</dbReference>
<evidence type="ECO:0000256" key="6">
    <source>
        <dbReference type="ARBA" id="ARBA00023136"/>
    </source>
</evidence>
<organism evidence="9 10">
    <name type="scientific">Cadophora malorum</name>
    <dbReference type="NCBI Taxonomy" id="108018"/>
    <lineage>
        <taxon>Eukaryota</taxon>
        <taxon>Fungi</taxon>
        <taxon>Dikarya</taxon>
        <taxon>Ascomycota</taxon>
        <taxon>Pezizomycotina</taxon>
        <taxon>Leotiomycetes</taxon>
        <taxon>Helotiales</taxon>
        <taxon>Ploettnerulaceae</taxon>
        <taxon>Cadophora</taxon>
    </lineage>
</organism>
<accession>A0A8H7T2Z6</accession>
<feature type="transmembrane region" description="Helical" evidence="7">
    <location>
        <begin position="69"/>
        <end position="88"/>
    </location>
</feature>
<comment type="similarity">
    <text evidence="2">Belongs to the major facilitator superfamily. Vesicular transporter family.</text>
</comment>